<dbReference type="AlphaFoldDB" id="W3XN28"/>
<sequence length="438" mass="47265">MMLREVADDFVLVSLDSERVEHASDDKLPLYIDHISHHVDKLAEQLWPLNKTVHDNPELGFKEFIAHAALTKFFKRQPGWKVTPSAYGMATAWVAEWDSGKKGPVISYNVEMDSLEGIGHACGHNLIMTASVAGGLATAKMVEKHDLGGKVVVFGTPAEEGGGGKIKLLEAGAYKDYDVDINLISHPGIVRESALVRTSAYHMFSVEYFGREAHAAANPWLGINALDAMVTAYTAISVLRQQCMPGDVIQGHITDGGSRPNIIHAHAAGNWVVRADTQARLEELKKKVLACFEAGATATGARLQITDGQSYADHVPNRLLGASYVRYFNALSPPSAIPVDQDVDEIHGRTMASTDQGDISYAMPSLSPGFSIVPGPGGNGPHNPEFAEAAGTKDAFWRALRVGKALAGTAVQVLTTEGLLAAIKEEWKQDIKVKRARV</sequence>
<dbReference type="Gene3D" id="3.30.70.360">
    <property type="match status" value="1"/>
</dbReference>
<dbReference type="PANTHER" id="PTHR30575:SF4">
    <property type="entry name" value="PEPTIDASE M20 DOMAIN-CONTAINING PROTEIN 2"/>
    <property type="match status" value="1"/>
</dbReference>
<dbReference type="FunFam" id="3.30.70.360:FF:000004">
    <property type="entry name" value="Peptidase M20 domain-containing protein 2"/>
    <property type="match status" value="1"/>
</dbReference>
<dbReference type="PIRSF" id="PIRSF037226">
    <property type="entry name" value="Amidohydrolase_ACY1L2_prd"/>
    <property type="match status" value="1"/>
</dbReference>
<dbReference type="EMBL" id="KI912109">
    <property type="protein sequence ID" value="ETS86681.1"/>
    <property type="molecule type" value="Genomic_DNA"/>
</dbReference>
<dbReference type="InParanoid" id="W3XN28"/>
<dbReference type="Proteomes" id="UP000030651">
    <property type="component" value="Unassembled WGS sequence"/>
</dbReference>
<evidence type="ECO:0000313" key="3">
    <source>
        <dbReference type="EMBL" id="ETS86681.1"/>
    </source>
</evidence>
<dbReference type="InterPro" id="IPR017144">
    <property type="entry name" value="Xaa-Arg_dipeptidase"/>
</dbReference>
<dbReference type="SUPFAM" id="SSF55031">
    <property type="entry name" value="Bacterial exopeptidase dimerisation domain"/>
    <property type="match status" value="1"/>
</dbReference>
<dbReference type="OrthoDB" id="6119954at2759"/>
<dbReference type="Gene3D" id="3.40.630.10">
    <property type="entry name" value="Zn peptidases"/>
    <property type="match status" value="1"/>
</dbReference>
<dbReference type="OMA" id="LWPINKK"/>
<dbReference type="HOGENOM" id="CLU_031812_1_1_1"/>
<comment type="similarity">
    <text evidence="1 2">Belongs to the peptidase M20A family.</text>
</comment>
<dbReference type="InterPro" id="IPR002933">
    <property type="entry name" value="Peptidase_M20"/>
</dbReference>
<dbReference type="CDD" id="cd05672">
    <property type="entry name" value="M20_ACY1L2-like"/>
    <property type="match status" value="1"/>
</dbReference>
<dbReference type="Pfam" id="PF01546">
    <property type="entry name" value="Peptidase_M20"/>
    <property type="match status" value="1"/>
</dbReference>
<dbReference type="RefSeq" id="XP_007827281.1">
    <property type="nucleotide sequence ID" value="XM_007829090.1"/>
</dbReference>
<dbReference type="KEGG" id="pfy:PFICI_00509"/>
<evidence type="ECO:0000256" key="1">
    <source>
        <dbReference type="ARBA" id="ARBA00006247"/>
    </source>
</evidence>
<dbReference type="PANTHER" id="PTHR30575">
    <property type="entry name" value="PEPTIDASE M20"/>
    <property type="match status" value="1"/>
</dbReference>
<dbReference type="InterPro" id="IPR017439">
    <property type="entry name" value="Amidohydrolase"/>
</dbReference>
<reference evidence="4" key="1">
    <citation type="journal article" date="2015" name="BMC Genomics">
        <title>Genomic and transcriptomic analysis of the endophytic fungus Pestalotiopsis fici reveals its lifestyle and high potential for synthesis of natural products.</title>
        <authorList>
            <person name="Wang X."/>
            <person name="Zhang X."/>
            <person name="Liu L."/>
            <person name="Xiang M."/>
            <person name="Wang W."/>
            <person name="Sun X."/>
            <person name="Che Y."/>
            <person name="Guo L."/>
            <person name="Liu G."/>
            <person name="Guo L."/>
            <person name="Wang C."/>
            <person name="Yin W.B."/>
            <person name="Stadler M."/>
            <person name="Zhang X."/>
            <person name="Liu X."/>
        </authorList>
    </citation>
    <scope>NUCLEOTIDE SEQUENCE [LARGE SCALE GENOMIC DNA]</scope>
    <source>
        <strain evidence="4">W106-1 / CGMCC3.15140</strain>
    </source>
</reference>
<dbReference type="InterPro" id="IPR036264">
    <property type="entry name" value="Bact_exopeptidase_dim_dom"/>
</dbReference>
<gene>
    <name evidence="3" type="ORF">PFICI_00509</name>
</gene>
<proteinExistence type="inferred from homology"/>
<dbReference type="NCBIfam" id="TIGR01891">
    <property type="entry name" value="amidohydrolases"/>
    <property type="match status" value="1"/>
</dbReference>
<keyword evidence="4" id="KW-1185">Reference proteome</keyword>
<organism evidence="3 4">
    <name type="scientific">Pestalotiopsis fici (strain W106-1 / CGMCC3.15140)</name>
    <dbReference type="NCBI Taxonomy" id="1229662"/>
    <lineage>
        <taxon>Eukaryota</taxon>
        <taxon>Fungi</taxon>
        <taxon>Dikarya</taxon>
        <taxon>Ascomycota</taxon>
        <taxon>Pezizomycotina</taxon>
        <taxon>Sordariomycetes</taxon>
        <taxon>Xylariomycetidae</taxon>
        <taxon>Amphisphaeriales</taxon>
        <taxon>Sporocadaceae</taxon>
        <taxon>Pestalotiopsis</taxon>
    </lineage>
</organism>
<accession>W3XN28</accession>
<dbReference type="GeneID" id="19265522"/>
<evidence type="ECO:0000313" key="4">
    <source>
        <dbReference type="Proteomes" id="UP000030651"/>
    </source>
</evidence>
<dbReference type="eggNOG" id="ENOG502QQPD">
    <property type="taxonomic scope" value="Eukaryota"/>
</dbReference>
<evidence type="ECO:0000256" key="2">
    <source>
        <dbReference type="PIRNR" id="PIRNR037226"/>
    </source>
</evidence>
<dbReference type="GO" id="GO:0016805">
    <property type="term" value="F:dipeptidase activity"/>
    <property type="evidence" value="ECO:0007669"/>
    <property type="project" value="InterPro"/>
</dbReference>
<dbReference type="InterPro" id="IPR052030">
    <property type="entry name" value="Peptidase_M20/M20A_hydrolases"/>
</dbReference>
<name>W3XN28_PESFW</name>
<protein>
    <recommendedName>
        <fullName evidence="2">Peptidase M20 domain-containing protein 2</fullName>
    </recommendedName>
</protein>
<dbReference type="SUPFAM" id="SSF53187">
    <property type="entry name" value="Zn-dependent exopeptidases"/>
    <property type="match status" value="1"/>
</dbReference>